<keyword evidence="2" id="KW-1185">Reference proteome</keyword>
<gene>
    <name evidence="1" type="ORF">B0H17DRAFT_1179929</name>
</gene>
<sequence>MARPAHRFPWRIEIFTFEACLKLPQFCIAILPELRADRDVAGVILHSGPFCARPGSGTPFGASNETCIYMFQTCYNNGECKGAKGRDGSASEPPPAPHVTSELQLEPSVFEAGDIFLNDATASLPYRRTLREVGPPRDELDDHVQFQGCPPIIAIISSPTISNHLARGSSYACLSHAEQPLR</sequence>
<accession>A0AAD7DG47</accession>
<organism evidence="1 2">
    <name type="scientific">Mycena rosella</name>
    <name type="common">Pink bonnet</name>
    <name type="synonym">Agaricus rosellus</name>
    <dbReference type="NCBI Taxonomy" id="1033263"/>
    <lineage>
        <taxon>Eukaryota</taxon>
        <taxon>Fungi</taxon>
        <taxon>Dikarya</taxon>
        <taxon>Basidiomycota</taxon>
        <taxon>Agaricomycotina</taxon>
        <taxon>Agaricomycetes</taxon>
        <taxon>Agaricomycetidae</taxon>
        <taxon>Agaricales</taxon>
        <taxon>Marasmiineae</taxon>
        <taxon>Mycenaceae</taxon>
        <taxon>Mycena</taxon>
    </lineage>
</organism>
<proteinExistence type="predicted"/>
<dbReference type="EMBL" id="JARKIE010000065">
    <property type="protein sequence ID" value="KAJ7690398.1"/>
    <property type="molecule type" value="Genomic_DNA"/>
</dbReference>
<reference evidence="1" key="1">
    <citation type="submission" date="2023-03" db="EMBL/GenBank/DDBJ databases">
        <title>Massive genome expansion in bonnet fungi (Mycena s.s.) driven by repeated elements and novel gene families across ecological guilds.</title>
        <authorList>
            <consortium name="Lawrence Berkeley National Laboratory"/>
            <person name="Harder C.B."/>
            <person name="Miyauchi S."/>
            <person name="Viragh M."/>
            <person name="Kuo A."/>
            <person name="Thoen E."/>
            <person name="Andreopoulos B."/>
            <person name="Lu D."/>
            <person name="Skrede I."/>
            <person name="Drula E."/>
            <person name="Henrissat B."/>
            <person name="Morin E."/>
            <person name="Kohler A."/>
            <person name="Barry K."/>
            <person name="LaButti K."/>
            <person name="Morin E."/>
            <person name="Salamov A."/>
            <person name="Lipzen A."/>
            <person name="Mereny Z."/>
            <person name="Hegedus B."/>
            <person name="Baldrian P."/>
            <person name="Stursova M."/>
            <person name="Weitz H."/>
            <person name="Taylor A."/>
            <person name="Grigoriev I.V."/>
            <person name="Nagy L.G."/>
            <person name="Martin F."/>
            <person name="Kauserud H."/>
        </authorList>
    </citation>
    <scope>NUCLEOTIDE SEQUENCE</scope>
    <source>
        <strain evidence="1">CBHHK067</strain>
    </source>
</reference>
<protein>
    <submittedName>
        <fullName evidence="1">Uncharacterized protein</fullName>
    </submittedName>
</protein>
<dbReference type="AlphaFoldDB" id="A0AAD7DG47"/>
<comment type="caution">
    <text evidence="1">The sequence shown here is derived from an EMBL/GenBank/DDBJ whole genome shotgun (WGS) entry which is preliminary data.</text>
</comment>
<dbReference type="Proteomes" id="UP001221757">
    <property type="component" value="Unassembled WGS sequence"/>
</dbReference>
<evidence type="ECO:0000313" key="1">
    <source>
        <dbReference type="EMBL" id="KAJ7690398.1"/>
    </source>
</evidence>
<evidence type="ECO:0000313" key="2">
    <source>
        <dbReference type="Proteomes" id="UP001221757"/>
    </source>
</evidence>
<name>A0AAD7DG47_MYCRO</name>